<reference evidence="1 2" key="1">
    <citation type="submission" date="2019-08" db="EMBL/GenBank/DDBJ databases">
        <title>Bradyrhizobium hipponensis sp. nov., a rhizobium isolated from a Lupinus angustifolius root nodule in Tunisia.</title>
        <authorList>
            <person name="Off K."/>
            <person name="Rejili M."/>
            <person name="Mars M."/>
            <person name="Brachmann A."/>
            <person name="Marin M."/>
        </authorList>
    </citation>
    <scope>NUCLEOTIDE SEQUENCE [LARGE SCALE GENOMIC DNA]</scope>
    <source>
        <strain evidence="2">aSej3</strain>
    </source>
</reference>
<sequence length="64" mass="7552">MECEVGDLDRMGEIATDLIMHCSAREDSFHKLELATFAVWQMAKMLKEFRKNYYKRYQGEEVAS</sequence>
<evidence type="ECO:0000313" key="1">
    <source>
        <dbReference type="EMBL" id="TYO64623.1"/>
    </source>
</evidence>
<gene>
    <name evidence="1" type="ORF">FXV83_20715</name>
</gene>
<protein>
    <submittedName>
        <fullName evidence="1">Uncharacterized protein</fullName>
    </submittedName>
</protein>
<dbReference type="AlphaFoldDB" id="A0A5S4YKM6"/>
<evidence type="ECO:0000313" key="2">
    <source>
        <dbReference type="Proteomes" id="UP000324797"/>
    </source>
</evidence>
<name>A0A5S4YKM6_9BRAD</name>
<keyword evidence="2" id="KW-1185">Reference proteome</keyword>
<comment type="caution">
    <text evidence="1">The sequence shown here is derived from an EMBL/GenBank/DDBJ whole genome shotgun (WGS) entry which is preliminary data.</text>
</comment>
<proteinExistence type="predicted"/>
<organism evidence="1 2">
    <name type="scientific">Bradyrhizobium hipponense</name>
    <dbReference type="NCBI Taxonomy" id="2605638"/>
    <lineage>
        <taxon>Bacteria</taxon>
        <taxon>Pseudomonadati</taxon>
        <taxon>Pseudomonadota</taxon>
        <taxon>Alphaproteobacteria</taxon>
        <taxon>Hyphomicrobiales</taxon>
        <taxon>Nitrobacteraceae</taxon>
        <taxon>Bradyrhizobium</taxon>
    </lineage>
</organism>
<dbReference type="RefSeq" id="WP_148741252.1">
    <property type="nucleotide sequence ID" value="NZ_VSTH01000064.1"/>
</dbReference>
<dbReference type="EMBL" id="VSTH01000064">
    <property type="protein sequence ID" value="TYO64623.1"/>
    <property type="molecule type" value="Genomic_DNA"/>
</dbReference>
<accession>A0A5S4YKM6</accession>
<dbReference type="Proteomes" id="UP000324797">
    <property type="component" value="Unassembled WGS sequence"/>
</dbReference>